<dbReference type="InterPro" id="IPR012337">
    <property type="entry name" value="RNaseH-like_sf"/>
</dbReference>
<sequence length="219" mass="25366">IREMCLKESSMPSCLDNKEFAALKAFCQLLKPFESAILMLSKEQSNSISDAIMLEHLKATLIEVSRYSKNKVDLFVNNIQKKIISYETKYTNTEPLNIEVSVTININNEFIYNFLFPKRISKKRKYNKNSIESKLELYEDELLEDFTNNIKKKENNRILFWKLLSKSFLILSKIACNYLSIKPSSVSSERAFSRVGFTITNDKATISEKTVSNMILMHS</sequence>
<keyword evidence="3" id="KW-0863">Zinc-finger</keyword>
<evidence type="ECO:0000256" key="2">
    <source>
        <dbReference type="ARBA" id="ARBA00022723"/>
    </source>
</evidence>
<dbReference type="EMBL" id="CAJVQA010044362">
    <property type="protein sequence ID" value="CAG8816516.1"/>
    <property type="molecule type" value="Genomic_DNA"/>
</dbReference>
<feature type="domain" description="HAT C-terminal dimerisation" evidence="6">
    <location>
        <begin position="145"/>
        <end position="218"/>
    </location>
</feature>
<dbReference type="SUPFAM" id="SSF53098">
    <property type="entry name" value="Ribonuclease H-like"/>
    <property type="match status" value="1"/>
</dbReference>
<evidence type="ECO:0000313" key="8">
    <source>
        <dbReference type="Proteomes" id="UP000789759"/>
    </source>
</evidence>
<accession>A0A9N9K8W3</accession>
<comment type="subcellular location">
    <subcellularLocation>
        <location evidence="1">Nucleus</location>
    </subcellularLocation>
</comment>
<reference evidence="7" key="1">
    <citation type="submission" date="2021-06" db="EMBL/GenBank/DDBJ databases">
        <authorList>
            <person name="Kallberg Y."/>
            <person name="Tangrot J."/>
            <person name="Rosling A."/>
        </authorList>
    </citation>
    <scope>NUCLEOTIDE SEQUENCE</scope>
    <source>
        <strain evidence="7">FL966</strain>
    </source>
</reference>
<evidence type="ECO:0000256" key="4">
    <source>
        <dbReference type="ARBA" id="ARBA00022833"/>
    </source>
</evidence>
<keyword evidence="8" id="KW-1185">Reference proteome</keyword>
<dbReference type="OrthoDB" id="1607513at2759"/>
<evidence type="ECO:0000313" key="7">
    <source>
        <dbReference type="EMBL" id="CAG8816516.1"/>
    </source>
</evidence>
<dbReference type="InterPro" id="IPR052035">
    <property type="entry name" value="ZnF_BED_domain_contain"/>
</dbReference>
<keyword evidence="2" id="KW-0479">Metal-binding</keyword>
<protein>
    <submittedName>
        <fullName evidence="7">8185_t:CDS:1</fullName>
    </submittedName>
</protein>
<dbReference type="Pfam" id="PF05699">
    <property type="entry name" value="Dimer_Tnp_hAT"/>
    <property type="match status" value="1"/>
</dbReference>
<dbReference type="PANTHER" id="PTHR46481">
    <property type="entry name" value="ZINC FINGER BED DOMAIN-CONTAINING PROTEIN 4"/>
    <property type="match status" value="1"/>
</dbReference>
<feature type="non-terminal residue" evidence="7">
    <location>
        <position position="219"/>
    </location>
</feature>
<proteinExistence type="predicted"/>
<dbReference type="Proteomes" id="UP000789759">
    <property type="component" value="Unassembled WGS sequence"/>
</dbReference>
<evidence type="ECO:0000256" key="3">
    <source>
        <dbReference type="ARBA" id="ARBA00022771"/>
    </source>
</evidence>
<dbReference type="GO" id="GO:0005634">
    <property type="term" value="C:nucleus"/>
    <property type="evidence" value="ECO:0007669"/>
    <property type="project" value="UniProtKB-SubCell"/>
</dbReference>
<evidence type="ECO:0000256" key="1">
    <source>
        <dbReference type="ARBA" id="ARBA00004123"/>
    </source>
</evidence>
<keyword evidence="4" id="KW-0862">Zinc</keyword>
<dbReference type="GO" id="GO:0046983">
    <property type="term" value="F:protein dimerization activity"/>
    <property type="evidence" value="ECO:0007669"/>
    <property type="project" value="InterPro"/>
</dbReference>
<comment type="caution">
    <text evidence="7">The sequence shown here is derived from an EMBL/GenBank/DDBJ whole genome shotgun (WGS) entry which is preliminary data.</text>
</comment>
<name>A0A9N9K8W3_9GLOM</name>
<evidence type="ECO:0000259" key="6">
    <source>
        <dbReference type="Pfam" id="PF05699"/>
    </source>
</evidence>
<gene>
    <name evidence="7" type="ORF">CPELLU_LOCUS19248</name>
</gene>
<dbReference type="AlphaFoldDB" id="A0A9N9K8W3"/>
<evidence type="ECO:0000256" key="5">
    <source>
        <dbReference type="ARBA" id="ARBA00023242"/>
    </source>
</evidence>
<keyword evidence="5" id="KW-0539">Nucleus</keyword>
<dbReference type="PANTHER" id="PTHR46481:SF10">
    <property type="entry name" value="ZINC FINGER BED DOMAIN-CONTAINING PROTEIN 39"/>
    <property type="match status" value="1"/>
</dbReference>
<dbReference type="GO" id="GO:0008270">
    <property type="term" value="F:zinc ion binding"/>
    <property type="evidence" value="ECO:0007669"/>
    <property type="project" value="UniProtKB-KW"/>
</dbReference>
<organism evidence="7 8">
    <name type="scientific">Cetraspora pellucida</name>
    <dbReference type="NCBI Taxonomy" id="1433469"/>
    <lineage>
        <taxon>Eukaryota</taxon>
        <taxon>Fungi</taxon>
        <taxon>Fungi incertae sedis</taxon>
        <taxon>Mucoromycota</taxon>
        <taxon>Glomeromycotina</taxon>
        <taxon>Glomeromycetes</taxon>
        <taxon>Diversisporales</taxon>
        <taxon>Gigasporaceae</taxon>
        <taxon>Cetraspora</taxon>
    </lineage>
</organism>
<dbReference type="InterPro" id="IPR008906">
    <property type="entry name" value="HATC_C_dom"/>
</dbReference>